<protein>
    <recommendedName>
        <fullName evidence="7">Palmitoyltransferase</fullName>
        <ecNumber evidence="7">2.3.1.225</ecNumber>
    </recommendedName>
</protein>
<sequence length="304" mass="34355">MDKNFIIDLIENGGEISDSEQVDDSEYEEQVEEQAVEEQAEVGHKTRHKSLTNVTLSMLPPLPIPRHNKQRERNGGIIVVLLSIFFFVGTTHGLALEAFDGFEYHSTIWWVLFILIYSQAGLAILGLMAMLMVDPGAVPRSQQTCFPIPEQMTPALRDYLEHKGDGVRLFVPPGNNYLAALDRSGDTYCVRCLVWRRSKDGKHYHCNTCQRCVKDYDHHCSVFGRCIAGRLLSIQGNYTFFVSMCALFVTAFFTSFVAIVWSISNIYGPAWVVPIACLVILYFAVTTRLLVTGPMALCRTCRRR</sequence>
<evidence type="ECO:0000313" key="9">
    <source>
        <dbReference type="EMBL" id="CAJ1944345.1"/>
    </source>
</evidence>
<evidence type="ECO:0000313" key="10">
    <source>
        <dbReference type="Proteomes" id="UP001295423"/>
    </source>
</evidence>
<dbReference type="Proteomes" id="UP001295423">
    <property type="component" value="Unassembled WGS sequence"/>
</dbReference>
<dbReference type="AlphaFoldDB" id="A0AAD2FJX2"/>
<comment type="similarity">
    <text evidence="7">Belongs to the DHHC palmitoyltransferase family.</text>
</comment>
<evidence type="ECO:0000256" key="5">
    <source>
        <dbReference type="ARBA" id="ARBA00023136"/>
    </source>
</evidence>
<name>A0AAD2FJX2_9STRA</name>
<evidence type="ECO:0000256" key="1">
    <source>
        <dbReference type="ARBA" id="ARBA00004141"/>
    </source>
</evidence>
<dbReference type="EC" id="2.3.1.225" evidence="7"/>
<dbReference type="EMBL" id="CAKOGP040001224">
    <property type="protein sequence ID" value="CAJ1944345.1"/>
    <property type="molecule type" value="Genomic_DNA"/>
</dbReference>
<organism evidence="9 10">
    <name type="scientific">Cylindrotheca closterium</name>
    <dbReference type="NCBI Taxonomy" id="2856"/>
    <lineage>
        <taxon>Eukaryota</taxon>
        <taxon>Sar</taxon>
        <taxon>Stramenopiles</taxon>
        <taxon>Ochrophyta</taxon>
        <taxon>Bacillariophyta</taxon>
        <taxon>Bacillariophyceae</taxon>
        <taxon>Bacillariophycidae</taxon>
        <taxon>Bacillariales</taxon>
        <taxon>Bacillariaceae</taxon>
        <taxon>Cylindrotheca</taxon>
    </lineage>
</organism>
<proteinExistence type="inferred from homology"/>
<dbReference type="GO" id="GO:0005794">
    <property type="term" value="C:Golgi apparatus"/>
    <property type="evidence" value="ECO:0007669"/>
    <property type="project" value="TreeGrafter"/>
</dbReference>
<comment type="domain">
    <text evidence="7">The DHHC domain is required for palmitoyltransferase activity.</text>
</comment>
<keyword evidence="5 7" id="KW-0472">Membrane</keyword>
<comment type="subcellular location">
    <subcellularLocation>
        <location evidence="1">Membrane</location>
        <topology evidence="1">Multi-pass membrane protein</topology>
    </subcellularLocation>
</comment>
<feature type="domain" description="Palmitoyltransferase DHHC" evidence="8">
    <location>
        <begin position="186"/>
        <end position="284"/>
    </location>
</feature>
<keyword evidence="10" id="KW-1185">Reference proteome</keyword>
<feature type="transmembrane region" description="Helical" evidence="7">
    <location>
        <begin position="76"/>
        <end position="96"/>
    </location>
</feature>
<evidence type="ECO:0000259" key="8">
    <source>
        <dbReference type="Pfam" id="PF01529"/>
    </source>
</evidence>
<accession>A0AAD2FJX2</accession>
<keyword evidence="2 7" id="KW-0808">Transferase</keyword>
<feature type="transmembrane region" description="Helical" evidence="7">
    <location>
        <begin position="270"/>
        <end position="297"/>
    </location>
</feature>
<evidence type="ECO:0000256" key="6">
    <source>
        <dbReference type="ARBA" id="ARBA00023315"/>
    </source>
</evidence>
<gene>
    <name evidence="9" type="ORF">CYCCA115_LOCUS8841</name>
</gene>
<dbReference type="PROSITE" id="PS50216">
    <property type="entry name" value="DHHC"/>
    <property type="match status" value="1"/>
</dbReference>
<reference evidence="9" key="1">
    <citation type="submission" date="2023-08" db="EMBL/GenBank/DDBJ databases">
        <authorList>
            <person name="Audoor S."/>
            <person name="Bilcke G."/>
        </authorList>
    </citation>
    <scope>NUCLEOTIDE SEQUENCE</scope>
</reference>
<dbReference type="InterPro" id="IPR039859">
    <property type="entry name" value="PFA4/ZDH16/20/ERF2-like"/>
</dbReference>
<evidence type="ECO:0000256" key="4">
    <source>
        <dbReference type="ARBA" id="ARBA00022989"/>
    </source>
</evidence>
<dbReference type="GO" id="GO:0016020">
    <property type="term" value="C:membrane"/>
    <property type="evidence" value="ECO:0007669"/>
    <property type="project" value="UniProtKB-SubCell"/>
</dbReference>
<dbReference type="GO" id="GO:0006612">
    <property type="term" value="P:protein targeting to membrane"/>
    <property type="evidence" value="ECO:0007669"/>
    <property type="project" value="TreeGrafter"/>
</dbReference>
<keyword evidence="4 7" id="KW-1133">Transmembrane helix</keyword>
<dbReference type="Pfam" id="PF01529">
    <property type="entry name" value="DHHC"/>
    <property type="match status" value="1"/>
</dbReference>
<comment type="caution">
    <text evidence="9">The sequence shown here is derived from an EMBL/GenBank/DDBJ whole genome shotgun (WGS) entry which is preliminary data.</text>
</comment>
<dbReference type="InterPro" id="IPR001594">
    <property type="entry name" value="Palmitoyltrfase_DHHC"/>
</dbReference>
<keyword evidence="3 7" id="KW-0812">Transmembrane</keyword>
<evidence type="ECO:0000256" key="2">
    <source>
        <dbReference type="ARBA" id="ARBA00022679"/>
    </source>
</evidence>
<feature type="transmembrane region" description="Helical" evidence="7">
    <location>
        <begin position="240"/>
        <end position="264"/>
    </location>
</feature>
<evidence type="ECO:0000256" key="3">
    <source>
        <dbReference type="ARBA" id="ARBA00022692"/>
    </source>
</evidence>
<feature type="transmembrane region" description="Helical" evidence="7">
    <location>
        <begin position="108"/>
        <end position="133"/>
    </location>
</feature>
<comment type="catalytic activity">
    <reaction evidence="7">
        <text>L-cysteinyl-[protein] + hexadecanoyl-CoA = S-hexadecanoyl-L-cysteinyl-[protein] + CoA</text>
        <dbReference type="Rhea" id="RHEA:36683"/>
        <dbReference type="Rhea" id="RHEA-COMP:10131"/>
        <dbReference type="Rhea" id="RHEA-COMP:11032"/>
        <dbReference type="ChEBI" id="CHEBI:29950"/>
        <dbReference type="ChEBI" id="CHEBI:57287"/>
        <dbReference type="ChEBI" id="CHEBI:57379"/>
        <dbReference type="ChEBI" id="CHEBI:74151"/>
        <dbReference type="EC" id="2.3.1.225"/>
    </reaction>
</comment>
<dbReference type="GO" id="GO:0005783">
    <property type="term" value="C:endoplasmic reticulum"/>
    <property type="evidence" value="ECO:0007669"/>
    <property type="project" value="TreeGrafter"/>
</dbReference>
<keyword evidence="6 7" id="KW-0012">Acyltransferase</keyword>
<dbReference type="GO" id="GO:0019706">
    <property type="term" value="F:protein-cysteine S-palmitoyltransferase activity"/>
    <property type="evidence" value="ECO:0007669"/>
    <property type="project" value="UniProtKB-EC"/>
</dbReference>
<evidence type="ECO:0000256" key="7">
    <source>
        <dbReference type="RuleBase" id="RU079119"/>
    </source>
</evidence>
<dbReference type="PANTHER" id="PTHR22883">
    <property type="entry name" value="ZINC FINGER DHHC DOMAIN CONTAINING PROTEIN"/>
    <property type="match status" value="1"/>
</dbReference>